<dbReference type="InterPro" id="IPR039425">
    <property type="entry name" value="RNA_pol_sigma-70-like"/>
</dbReference>
<evidence type="ECO:0000313" key="8">
    <source>
        <dbReference type="EMBL" id="GHH59821.1"/>
    </source>
</evidence>
<dbReference type="NCBIfam" id="NF007228">
    <property type="entry name" value="PRK09646.1"/>
    <property type="match status" value="1"/>
</dbReference>
<proteinExistence type="inferred from homology"/>
<dbReference type="InterPro" id="IPR013249">
    <property type="entry name" value="RNA_pol_sigma70_r4_t2"/>
</dbReference>
<dbReference type="InterPro" id="IPR013325">
    <property type="entry name" value="RNA_pol_sigma_r2"/>
</dbReference>
<dbReference type="SUPFAM" id="SSF88659">
    <property type="entry name" value="Sigma3 and sigma4 domains of RNA polymerase sigma factors"/>
    <property type="match status" value="1"/>
</dbReference>
<protein>
    <submittedName>
        <fullName evidence="8">RNA polymerase sigma factor SigK</fullName>
    </submittedName>
</protein>
<dbReference type="RefSeq" id="WP_190208932.1">
    <property type="nucleotide sequence ID" value="NZ_BNBO01000001.1"/>
</dbReference>
<keyword evidence="9" id="KW-1185">Reference proteome</keyword>
<dbReference type="CDD" id="cd06171">
    <property type="entry name" value="Sigma70_r4"/>
    <property type="match status" value="1"/>
</dbReference>
<dbReference type="Gene3D" id="1.10.1740.10">
    <property type="match status" value="1"/>
</dbReference>
<dbReference type="PANTHER" id="PTHR43133">
    <property type="entry name" value="RNA POLYMERASE ECF-TYPE SIGMA FACTO"/>
    <property type="match status" value="1"/>
</dbReference>
<dbReference type="GO" id="GO:0016987">
    <property type="term" value="F:sigma factor activity"/>
    <property type="evidence" value="ECO:0007669"/>
    <property type="project" value="UniProtKB-KW"/>
</dbReference>
<name>A0A919FBL2_9ACTN</name>
<dbReference type="GeneID" id="95350907"/>
<evidence type="ECO:0000256" key="3">
    <source>
        <dbReference type="ARBA" id="ARBA00023082"/>
    </source>
</evidence>
<dbReference type="PANTHER" id="PTHR43133:SF66">
    <property type="entry name" value="ECF RNA POLYMERASE SIGMA FACTOR SIGK"/>
    <property type="match status" value="1"/>
</dbReference>
<dbReference type="AlphaFoldDB" id="A0A919FBL2"/>
<comment type="caution">
    <text evidence="8">The sequence shown here is derived from an EMBL/GenBank/DDBJ whole genome shotgun (WGS) entry which is preliminary data.</text>
</comment>
<feature type="domain" description="RNA polymerase sigma factor 70 region 4 type 2" evidence="7">
    <location>
        <begin position="149"/>
        <end position="201"/>
    </location>
</feature>
<dbReference type="NCBIfam" id="TIGR02937">
    <property type="entry name" value="sigma70-ECF"/>
    <property type="match status" value="1"/>
</dbReference>
<reference evidence="8" key="1">
    <citation type="journal article" date="2014" name="Int. J. Syst. Evol. Microbiol.">
        <title>Complete genome sequence of Corynebacterium casei LMG S-19264T (=DSM 44701T), isolated from a smear-ripened cheese.</title>
        <authorList>
            <consortium name="US DOE Joint Genome Institute (JGI-PGF)"/>
            <person name="Walter F."/>
            <person name="Albersmeier A."/>
            <person name="Kalinowski J."/>
            <person name="Ruckert C."/>
        </authorList>
    </citation>
    <scope>NUCLEOTIDE SEQUENCE</scope>
    <source>
        <strain evidence="8">JCM 4646</strain>
    </source>
</reference>
<dbReference type="InterPro" id="IPR007627">
    <property type="entry name" value="RNA_pol_sigma70_r2"/>
</dbReference>
<evidence type="ECO:0000256" key="2">
    <source>
        <dbReference type="ARBA" id="ARBA00023015"/>
    </source>
</evidence>
<organism evidence="8 9">
    <name type="scientific">Kitasatospora indigofera</name>
    <dbReference type="NCBI Taxonomy" id="67307"/>
    <lineage>
        <taxon>Bacteria</taxon>
        <taxon>Bacillati</taxon>
        <taxon>Actinomycetota</taxon>
        <taxon>Actinomycetes</taxon>
        <taxon>Kitasatosporales</taxon>
        <taxon>Streptomycetaceae</taxon>
        <taxon>Kitasatospora</taxon>
    </lineage>
</organism>
<dbReference type="Gene3D" id="1.10.10.10">
    <property type="entry name" value="Winged helix-like DNA-binding domain superfamily/Winged helix DNA-binding domain"/>
    <property type="match status" value="1"/>
</dbReference>
<dbReference type="Pfam" id="PF04542">
    <property type="entry name" value="Sigma70_r2"/>
    <property type="match status" value="1"/>
</dbReference>
<accession>A0A919FBL2</accession>
<dbReference type="Pfam" id="PF08281">
    <property type="entry name" value="Sigma70_r4_2"/>
    <property type="match status" value="1"/>
</dbReference>
<comment type="similarity">
    <text evidence="1">Belongs to the sigma-70 factor family. ECF subfamily.</text>
</comment>
<dbReference type="InterPro" id="IPR014284">
    <property type="entry name" value="RNA_pol_sigma-70_dom"/>
</dbReference>
<keyword evidence="2" id="KW-0805">Transcription regulation</keyword>
<dbReference type="Proteomes" id="UP000617734">
    <property type="component" value="Unassembled WGS sequence"/>
</dbReference>
<dbReference type="InterPro" id="IPR013324">
    <property type="entry name" value="RNA_pol_sigma_r3/r4-like"/>
</dbReference>
<evidence type="ECO:0000256" key="5">
    <source>
        <dbReference type="SAM" id="MobiDB-lite"/>
    </source>
</evidence>
<feature type="domain" description="RNA polymerase sigma-70 region 2" evidence="6">
    <location>
        <begin position="50"/>
        <end position="117"/>
    </location>
</feature>
<keyword evidence="3" id="KW-0731">Sigma factor</keyword>
<reference evidence="8" key="2">
    <citation type="submission" date="2020-09" db="EMBL/GenBank/DDBJ databases">
        <authorList>
            <person name="Sun Q."/>
            <person name="Ohkuma M."/>
        </authorList>
    </citation>
    <scope>NUCLEOTIDE SEQUENCE</scope>
    <source>
        <strain evidence="8">JCM 4646</strain>
    </source>
</reference>
<sequence length="209" mass="23237">MNAPPPYRPARETPRPGRTATATGRTDRDAALRALVALVAQGDEAAFDRLYDRLAGPVLGVAGRVLRDPSQSEEVAQEVMLELWRSAGRYRPERGTVLSWALTIAHRRAVDRVRAAQAAYDRDWLDAVRSYAPVFDEVAEQVELRFDQERVRQLLASLTKGQRESLTLAYYGGCTQAQIAALLGTPLGTVKTRIRDGLIRLRDQLTVEP</sequence>
<dbReference type="GO" id="GO:0006352">
    <property type="term" value="P:DNA-templated transcription initiation"/>
    <property type="evidence" value="ECO:0007669"/>
    <property type="project" value="InterPro"/>
</dbReference>
<dbReference type="SUPFAM" id="SSF88946">
    <property type="entry name" value="Sigma2 domain of RNA polymerase sigma factors"/>
    <property type="match status" value="1"/>
</dbReference>
<keyword evidence="4" id="KW-0804">Transcription</keyword>
<evidence type="ECO:0000259" key="7">
    <source>
        <dbReference type="Pfam" id="PF08281"/>
    </source>
</evidence>
<evidence type="ECO:0000256" key="4">
    <source>
        <dbReference type="ARBA" id="ARBA00023163"/>
    </source>
</evidence>
<evidence type="ECO:0000313" key="9">
    <source>
        <dbReference type="Proteomes" id="UP000617734"/>
    </source>
</evidence>
<gene>
    <name evidence="8" type="ORF">GCM10018781_03710</name>
</gene>
<dbReference type="InterPro" id="IPR036388">
    <property type="entry name" value="WH-like_DNA-bd_sf"/>
</dbReference>
<feature type="region of interest" description="Disordered" evidence="5">
    <location>
        <begin position="1"/>
        <end position="26"/>
    </location>
</feature>
<evidence type="ECO:0000259" key="6">
    <source>
        <dbReference type="Pfam" id="PF04542"/>
    </source>
</evidence>
<evidence type="ECO:0000256" key="1">
    <source>
        <dbReference type="ARBA" id="ARBA00010641"/>
    </source>
</evidence>
<dbReference type="GO" id="GO:0003677">
    <property type="term" value="F:DNA binding"/>
    <property type="evidence" value="ECO:0007669"/>
    <property type="project" value="InterPro"/>
</dbReference>
<dbReference type="EMBL" id="BNBO01000001">
    <property type="protein sequence ID" value="GHH59821.1"/>
    <property type="molecule type" value="Genomic_DNA"/>
</dbReference>